<evidence type="ECO:0000256" key="2">
    <source>
        <dbReference type="ARBA" id="ARBA00022679"/>
    </source>
</evidence>
<dbReference type="Gene3D" id="1.20.58.80">
    <property type="entry name" value="Phosphotransferase system, lactose/cellobiose-type IIA subunit"/>
    <property type="match status" value="1"/>
</dbReference>
<dbReference type="OrthoDB" id="9805159at2"/>
<accession>A0A255GG44</accession>
<keyword evidence="1 4" id="KW-0328">Glycosyltransferase</keyword>
<evidence type="ECO:0000313" key="9">
    <source>
        <dbReference type="Proteomes" id="UP000215896"/>
    </source>
</evidence>
<feature type="binding site" evidence="4">
    <location>
        <begin position="557"/>
        <end position="558"/>
    </location>
    <ligand>
        <name>alpha-maltose 1-phosphate</name>
        <dbReference type="ChEBI" id="CHEBI:63576"/>
    </ligand>
</feature>
<feature type="binding site" evidence="4">
    <location>
        <position position="347"/>
    </location>
    <ligand>
        <name>alpha-maltose 1-phosphate</name>
        <dbReference type="ChEBI" id="CHEBI:63576"/>
    </ligand>
</feature>
<dbReference type="Proteomes" id="UP000215896">
    <property type="component" value="Unassembled WGS sequence"/>
</dbReference>
<dbReference type="CDD" id="cd11344">
    <property type="entry name" value="AmyAc_GlgE_like"/>
    <property type="match status" value="1"/>
</dbReference>
<comment type="function">
    <text evidence="4">Maltosyltransferase that uses maltose 1-phosphate (M1P) as the sugar donor to elongate linear or branched alpha-(1-&gt;4)-glucans. Is involved in a branched alpha-glucan biosynthetic pathway from trehalose, together with TreS, Mak and GlgB.</text>
</comment>
<dbReference type="AlphaFoldDB" id="A0A255GG44"/>
<evidence type="ECO:0000256" key="4">
    <source>
        <dbReference type="HAMAP-Rule" id="MF_02124"/>
    </source>
</evidence>
<evidence type="ECO:0000259" key="6">
    <source>
        <dbReference type="Pfam" id="PF11896"/>
    </source>
</evidence>
<organism evidence="8 9">
    <name type="scientific">Enemella evansiae</name>
    <dbReference type="NCBI Taxonomy" id="2016499"/>
    <lineage>
        <taxon>Bacteria</taxon>
        <taxon>Bacillati</taxon>
        <taxon>Actinomycetota</taxon>
        <taxon>Actinomycetes</taxon>
        <taxon>Propionibacteriales</taxon>
        <taxon>Propionibacteriaceae</taxon>
        <taxon>Enemella</taxon>
    </lineage>
</organism>
<dbReference type="SUPFAM" id="SSF51445">
    <property type="entry name" value="(Trans)glycosidases"/>
    <property type="match status" value="1"/>
</dbReference>
<comment type="similarity">
    <text evidence="4">Belongs to the glycosyl hydrolase 13 family. GlgE subfamily.</text>
</comment>
<protein>
    <recommendedName>
        <fullName evidence="4">Alpha-1,4-glucan:maltose-1-phosphate maltosyltransferase</fullName>
        <shortName evidence="4">GMPMT</shortName>
        <ecNumber evidence="4">2.4.99.16</ecNumber>
    </recommendedName>
    <alternativeName>
        <fullName evidence="4">(1-&gt;4)-alpha-D-glucan:maltose-1-phosphate alpha-D-maltosyltransferase</fullName>
    </alternativeName>
</protein>
<feature type="region of interest" description="Disordered" evidence="5">
    <location>
        <begin position="1"/>
        <end position="22"/>
    </location>
</feature>
<dbReference type="EC" id="2.4.99.16" evidence="4"/>
<comment type="subunit">
    <text evidence="4">Homodimer.</text>
</comment>
<feature type="active site" description="Proton donor" evidence="4">
    <location>
        <position position="446"/>
    </location>
</feature>
<dbReference type="PANTHER" id="PTHR47786:SF2">
    <property type="entry name" value="GLYCOSYL HYDROLASE FAMILY 13 CATALYTIC DOMAIN-CONTAINING PROTEIN"/>
    <property type="match status" value="1"/>
</dbReference>
<evidence type="ECO:0000256" key="1">
    <source>
        <dbReference type="ARBA" id="ARBA00022676"/>
    </source>
</evidence>
<feature type="binding site" evidence="4">
    <location>
        <position position="418"/>
    </location>
    <ligand>
        <name>alpha-maltose 1-phosphate</name>
        <dbReference type="ChEBI" id="CHEBI:63576"/>
    </ligand>
</feature>
<proteinExistence type="inferred from homology"/>
<name>A0A255GG44_9ACTN</name>
<dbReference type="Gene3D" id="3.20.20.80">
    <property type="entry name" value="Glycosidases"/>
    <property type="match status" value="1"/>
</dbReference>
<dbReference type="GO" id="GO:0030979">
    <property type="term" value="P:alpha-glucan biosynthetic process"/>
    <property type="evidence" value="ECO:0007669"/>
    <property type="project" value="UniProtKB-UniRule"/>
</dbReference>
<comment type="caution">
    <text evidence="8">The sequence shown here is derived from an EMBL/GenBank/DDBJ whole genome shotgun (WGS) entry which is preliminary data.</text>
</comment>
<feature type="binding site" evidence="4">
    <location>
        <position position="287"/>
    </location>
    <ligand>
        <name>alpha-maltose 1-phosphate</name>
        <dbReference type="ChEBI" id="CHEBI:63576"/>
    </ligand>
</feature>
<feature type="site" description="Transition state stabilizer" evidence="4">
    <location>
        <position position="503"/>
    </location>
</feature>
<comment type="catalytic activity">
    <reaction evidence="4">
        <text>alpha-maltose 1-phosphate + [(1-&gt;4)-alpha-D-glucosyl](n) = [(1-&gt;4)-alpha-D-glucosyl](n+2) + phosphate</text>
        <dbReference type="Rhea" id="RHEA:42692"/>
        <dbReference type="Rhea" id="RHEA-COMP:9584"/>
        <dbReference type="Rhea" id="RHEA-COMP:10183"/>
        <dbReference type="ChEBI" id="CHEBI:15444"/>
        <dbReference type="ChEBI" id="CHEBI:43474"/>
        <dbReference type="ChEBI" id="CHEBI:63576"/>
        <dbReference type="EC" id="2.4.99.16"/>
    </reaction>
</comment>
<dbReference type="Gene3D" id="2.60.40.10">
    <property type="entry name" value="Immunoglobulins"/>
    <property type="match status" value="1"/>
</dbReference>
<gene>
    <name evidence="4" type="primary">glgE</name>
    <name evidence="8" type="ORF">CGZ94_06815</name>
</gene>
<evidence type="ECO:0000256" key="5">
    <source>
        <dbReference type="SAM" id="MobiDB-lite"/>
    </source>
</evidence>
<dbReference type="InterPro" id="IPR013780">
    <property type="entry name" value="Glyco_hydro_b"/>
</dbReference>
<reference evidence="8 9" key="1">
    <citation type="submission" date="2017-07" db="EMBL/GenBank/DDBJ databases">
        <title>Draft whole genome sequences of clinical Proprionibacteriaceae strains.</title>
        <authorList>
            <person name="Bernier A.-M."/>
            <person name="Bernard K."/>
            <person name="Domingo M.-C."/>
        </authorList>
    </citation>
    <scope>NUCLEOTIDE SEQUENCE [LARGE SCALE GENOMIC DNA]</scope>
    <source>
        <strain evidence="8 9">NML 030167</strain>
    </source>
</reference>
<dbReference type="InterPro" id="IPR013783">
    <property type="entry name" value="Ig-like_fold"/>
</dbReference>
<evidence type="ECO:0000259" key="7">
    <source>
        <dbReference type="Pfam" id="PF21702"/>
    </source>
</evidence>
<dbReference type="Gene3D" id="2.60.40.1180">
    <property type="entry name" value="Golgi alpha-mannosidase II"/>
    <property type="match status" value="1"/>
</dbReference>
<feature type="domain" description="Alpha-1,4-glucan:maltose-1-phosphate maltosyltransferase C-terminal" evidence="7">
    <location>
        <begin position="598"/>
        <end position="681"/>
    </location>
</feature>
<dbReference type="InterPro" id="IPR049171">
    <property type="entry name" value="GLGE_C"/>
</dbReference>
<feature type="domain" description="Alpha-1,4-glucan:maltose-1-phosphate maltosyltransferase" evidence="6">
    <location>
        <begin position="34"/>
        <end position="223"/>
    </location>
</feature>
<dbReference type="HAMAP" id="MF_02124">
    <property type="entry name" value="GlgE"/>
    <property type="match status" value="1"/>
</dbReference>
<dbReference type="Pfam" id="PF21702">
    <property type="entry name" value="GLGE_C"/>
    <property type="match status" value="1"/>
</dbReference>
<dbReference type="PANTHER" id="PTHR47786">
    <property type="entry name" value="ALPHA-1,4-GLUCAN:MALTOSE-1-PHOSPHATE MALTOSYLTRANSFERASE"/>
    <property type="match status" value="1"/>
</dbReference>
<dbReference type="EMBL" id="NMVO01000012">
    <property type="protein sequence ID" value="OYO14795.1"/>
    <property type="molecule type" value="Genomic_DNA"/>
</dbReference>
<dbReference type="InterPro" id="IPR021828">
    <property type="entry name" value="GlgE_dom_N/S"/>
</dbReference>
<dbReference type="Pfam" id="PF11896">
    <property type="entry name" value="GlgE_dom_N_S"/>
    <property type="match status" value="1"/>
</dbReference>
<dbReference type="GO" id="GO:0004553">
    <property type="term" value="F:hydrolase activity, hydrolyzing O-glycosyl compounds"/>
    <property type="evidence" value="ECO:0007669"/>
    <property type="project" value="InterPro"/>
</dbReference>
<dbReference type="InterPro" id="IPR026585">
    <property type="entry name" value="GlgE"/>
</dbReference>
<dbReference type="InterPro" id="IPR017853">
    <property type="entry name" value="GH"/>
</dbReference>
<keyword evidence="3 4" id="KW-0119">Carbohydrate metabolism</keyword>
<feature type="binding site" evidence="4">
    <location>
        <position position="382"/>
    </location>
    <ligand>
        <name>alpha-maltose 1-phosphate</name>
        <dbReference type="ChEBI" id="CHEBI:63576"/>
    </ligand>
</feature>
<sequence length="684" mass="77213">MPETNQPARRAVEETSPAPHADTTVVADLGHIIGRIPVSKVSPVIEGGAYSAKATEGERIPIRATVLREGHDSVNAAVILTDPDGVEHRVDMAPGEPVGFDRWEAYVRPDRPGNWTFRIEGWDDPWATWLHHAEIKLPVGLDVALVLAEGKQLYAEAAAAARQAGDEAATRRLEQLEPLCDPDSPVGDRLEQLTHRDVRALMTKYGPRRLVTPTPDYPLFVDRRRALFSAWYEFFPRSQGARYDQENKRWISGGFDSSHERLEAAAEMGFDVVYLPPIHPIGSQFRKGPNNTLTPGPADPGSPWAIGNTDGGHDALHPELGDWDAFDRFVARANELGLEVAMDFALQASPDHPWVTEHPEWFTERIDGTIAYAENPPKKYQDIYPINFDRDRSGIYKESLRLLKLWMSHGVRIFRVDNPHTKPVEFWAWLLAEVRRTDPDVLFLAEAFTKPEMMHLLGKVGYQQSYTYFTWRNEKWELEEYLGELTTEMDSFYRPNFWVNTPDINPKFLQTSGPAGFAIRAVLAATLSPNWGLYSGYELFEGEPLRVGGEEYLDSEKYQFRPRDWSGGEQGNLNGLITMLNKVRNEQPALQQLRDITFHHVPNSQIIAYSKTDGDSTVIVACSLDPHATQESEVYLDMAALGRAQDSVLEVHDVITGQDFRWGARNFVRLTPADPAHVLVVENR</sequence>
<dbReference type="GO" id="GO:0016758">
    <property type="term" value="F:hexosyltransferase activity"/>
    <property type="evidence" value="ECO:0007669"/>
    <property type="project" value="UniProtKB-UniRule"/>
</dbReference>
<feature type="active site" description="Nucleophile" evidence="4">
    <location>
        <position position="417"/>
    </location>
</feature>
<keyword evidence="9" id="KW-1185">Reference proteome</keyword>
<evidence type="ECO:0000256" key="3">
    <source>
        <dbReference type="ARBA" id="ARBA00023277"/>
    </source>
</evidence>
<keyword evidence="2 4" id="KW-0808">Transferase</keyword>
<evidence type="ECO:0000313" key="8">
    <source>
        <dbReference type="EMBL" id="OYO14795.1"/>
    </source>
</evidence>